<dbReference type="OrthoDB" id="1149207at2"/>
<organism evidence="2 3">
    <name type="scientific">Chryseobacterium luteum</name>
    <dbReference type="NCBI Taxonomy" id="421531"/>
    <lineage>
        <taxon>Bacteria</taxon>
        <taxon>Pseudomonadati</taxon>
        <taxon>Bacteroidota</taxon>
        <taxon>Flavobacteriia</taxon>
        <taxon>Flavobacteriales</taxon>
        <taxon>Weeksellaceae</taxon>
        <taxon>Chryseobacterium group</taxon>
        <taxon>Chryseobacterium</taxon>
    </lineage>
</organism>
<comment type="caution">
    <text evidence="2">The sequence shown here is derived from an EMBL/GenBank/DDBJ whole genome shotgun (WGS) entry which is preliminary data.</text>
</comment>
<gene>
    <name evidence="2" type="ORF">IX38_17965</name>
</gene>
<proteinExistence type="predicted"/>
<dbReference type="EMBL" id="JPRO01000018">
    <property type="protein sequence ID" value="KFF01471.1"/>
    <property type="molecule type" value="Genomic_DNA"/>
</dbReference>
<sequence length="150" mass="17156">MRLYSLLICCLFSITAHAQILDKTAFNVAYRYTGRNVLQAGLEFKTNTAGEQSLIAGASMLYTSINQKDKFLPEANIYYTNIEGRLIGVSVNPYSIEPRIGFSFINIFYINTGYAIPIHRERFFKGITFGVQFNIAPAKNSKFYDHLRWM</sequence>
<feature type="signal peptide" evidence="1">
    <location>
        <begin position="1"/>
        <end position="18"/>
    </location>
</feature>
<keyword evidence="1" id="KW-0732">Signal</keyword>
<dbReference type="Proteomes" id="UP000028703">
    <property type="component" value="Unassembled WGS sequence"/>
</dbReference>
<evidence type="ECO:0000256" key="1">
    <source>
        <dbReference type="SAM" id="SignalP"/>
    </source>
</evidence>
<dbReference type="RefSeq" id="WP_034707042.1">
    <property type="nucleotide sequence ID" value="NZ_JPRO01000018.1"/>
</dbReference>
<reference evidence="2 3" key="1">
    <citation type="submission" date="2014-07" db="EMBL/GenBank/DDBJ databases">
        <title>Genome of Chryseobacterium luteum DSM 18605.</title>
        <authorList>
            <person name="Stropko S.J."/>
            <person name="Pipes S.E."/>
            <person name="Newman J.D."/>
        </authorList>
    </citation>
    <scope>NUCLEOTIDE SEQUENCE [LARGE SCALE GENOMIC DNA]</scope>
    <source>
        <strain evidence="2 3">DSM 18605</strain>
    </source>
</reference>
<feature type="chain" id="PRO_5001800851" evidence="1">
    <location>
        <begin position="19"/>
        <end position="150"/>
    </location>
</feature>
<name>A0A085ZAK7_9FLAO</name>
<evidence type="ECO:0000313" key="3">
    <source>
        <dbReference type="Proteomes" id="UP000028703"/>
    </source>
</evidence>
<dbReference type="eggNOG" id="ENOG50338DM">
    <property type="taxonomic scope" value="Bacteria"/>
</dbReference>
<keyword evidence="3" id="KW-1185">Reference proteome</keyword>
<protein>
    <submittedName>
        <fullName evidence="2">Uncharacterized protein</fullName>
    </submittedName>
</protein>
<accession>A0A085ZAK7</accession>
<dbReference type="AlphaFoldDB" id="A0A085ZAK7"/>
<evidence type="ECO:0000313" key="2">
    <source>
        <dbReference type="EMBL" id="KFF01471.1"/>
    </source>
</evidence>